<sequence length="55" mass="6565">MKYKIVCDKHEFEFEKKINLLFDQGWKLYGDIVVNLVGSDKTLTCWYTQSMVKDD</sequence>
<dbReference type="Proteomes" id="UP000240987">
    <property type="component" value="Unassembled WGS sequence"/>
</dbReference>
<evidence type="ECO:0000313" key="3">
    <source>
        <dbReference type="Proteomes" id="UP000240987"/>
    </source>
</evidence>
<reference evidence="2 3" key="1">
    <citation type="submission" date="2018-01" db="EMBL/GenBank/DDBJ databases">
        <title>Whole genome sequencing of Histamine producing bacteria.</title>
        <authorList>
            <person name="Butler K."/>
        </authorList>
    </citation>
    <scope>NUCLEOTIDE SEQUENCE [LARGE SCALE GENOMIC DNA]</scope>
    <source>
        <strain evidence="2 3">JCM 12947</strain>
    </source>
</reference>
<gene>
    <name evidence="2" type="ORF">C9J12_13295</name>
</gene>
<name>A0A2T3JGW0_9GAMM</name>
<feature type="domain" description="DUF1737" evidence="1">
    <location>
        <begin position="2"/>
        <end position="45"/>
    </location>
</feature>
<protein>
    <recommendedName>
        <fullName evidence="1">DUF1737 domain-containing protein</fullName>
    </recommendedName>
</protein>
<dbReference type="AlphaFoldDB" id="A0A2T3JGW0"/>
<keyword evidence="3" id="KW-1185">Reference proteome</keyword>
<dbReference type="OrthoDB" id="9809803at2"/>
<dbReference type="Pfam" id="PF08410">
    <property type="entry name" value="DUF1737"/>
    <property type="match status" value="1"/>
</dbReference>
<evidence type="ECO:0000313" key="2">
    <source>
        <dbReference type="EMBL" id="PSU48181.1"/>
    </source>
</evidence>
<dbReference type="RefSeq" id="WP_107243158.1">
    <property type="nucleotide sequence ID" value="NZ_PYMJ01000011.1"/>
</dbReference>
<accession>A0A2T3JGW0</accession>
<evidence type="ECO:0000259" key="1">
    <source>
        <dbReference type="Pfam" id="PF08410"/>
    </source>
</evidence>
<comment type="caution">
    <text evidence="2">The sequence shown here is derived from an EMBL/GenBank/DDBJ whole genome shotgun (WGS) entry which is preliminary data.</text>
</comment>
<organism evidence="2 3">
    <name type="scientific">Photobacterium frigidiphilum</name>
    <dbReference type="NCBI Taxonomy" id="264736"/>
    <lineage>
        <taxon>Bacteria</taxon>
        <taxon>Pseudomonadati</taxon>
        <taxon>Pseudomonadota</taxon>
        <taxon>Gammaproteobacteria</taxon>
        <taxon>Vibrionales</taxon>
        <taxon>Vibrionaceae</taxon>
        <taxon>Photobacterium</taxon>
    </lineage>
</organism>
<dbReference type="EMBL" id="PYMJ01000011">
    <property type="protein sequence ID" value="PSU48181.1"/>
    <property type="molecule type" value="Genomic_DNA"/>
</dbReference>
<proteinExistence type="predicted"/>
<dbReference type="InterPro" id="IPR013619">
    <property type="entry name" value="DUF1737"/>
</dbReference>